<proteinExistence type="predicted"/>
<dbReference type="InterPro" id="IPR000792">
    <property type="entry name" value="Tscrpt_reg_LuxR_C"/>
</dbReference>
<organism evidence="2 3">
    <name type="scientific">Streptomyces crystallinus</name>
    <dbReference type="NCBI Taxonomy" id="68191"/>
    <lineage>
        <taxon>Bacteria</taxon>
        <taxon>Bacillati</taxon>
        <taxon>Actinomycetota</taxon>
        <taxon>Actinomycetes</taxon>
        <taxon>Kitasatosporales</taxon>
        <taxon>Streptomycetaceae</taxon>
        <taxon>Streptomyces</taxon>
    </lineage>
</organism>
<dbReference type="Proteomes" id="UP001500668">
    <property type="component" value="Unassembled WGS sequence"/>
</dbReference>
<sequence length="364" mass="38834">MGAFPAGRYSAPRAPGAEECHWHGSATPVAHTADNAAMTNARLGEALRLLGIGRPAGQVYLALLELAPAPLSTIAAAARLDGAELARAYGELVDAGLASAAEEGADVVAPVPPAAGLEILARHRAAEVEESRIAVGGAFESFRRQRLAAYNDNLVEVVTGDAVGPRMRQAWASAREQIRQFESPPYFPLSGATDDALATLARGITQRVVYSRESLEYPGHLKAAIEPCVNAGEQARVLPSVPVKLVIIDEAYALVSLSIREADVVNSMLVVQPCGLLSALIALFEQSWHNALPFHGTTTRPGGLPPADRRLLWLLAGGASDEAIARELDLSRRTLFRRLQVLMARLGAANRFQLALQAQRQGWL</sequence>
<gene>
    <name evidence="2" type="ORF">GCM10010394_25400</name>
</gene>
<reference evidence="2 3" key="1">
    <citation type="journal article" date="2019" name="Int. J. Syst. Evol. Microbiol.">
        <title>The Global Catalogue of Microorganisms (GCM) 10K type strain sequencing project: providing services to taxonomists for standard genome sequencing and annotation.</title>
        <authorList>
            <consortium name="The Broad Institute Genomics Platform"/>
            <consortium name="The Broad Institute Genome Sequencing Center for Infectious Disease"/>
            <person name="Wu L."/>
            <person name="Ma J."/>
        </authorList>
    </citation>
    <scope>NUCLEOTIDE SEQUENCE [LARGE SCALE GENOMIC DNA]</scope>
    <source>
        <strain evidence="2 3">JCM 5067</strain>
    </source>
</reference>
<comment type="caution">
    <text evidence="2">The sequence shown here is derived from an EMBL/GenBank/DDBJ whole genome shotgun (WGS) entry which is preliminary data.</text>
</comment>
<dbReference type="InterPro" id="IPR036388">
    <property type="entry name" value="WH-like_DNA-bd_sf"/>
</dbReference>
<evidence type="ECO:0000259" key="1">
    <source>
        <dbReference type="SMART" id="SM00421"/>
    </source>
</evidence>
<dbReference type="SMART" id="SM00421">
    <property type="entry name" value="HTH_LUXR"/>
    <property type="match status" value="1"/>
</dbReference>
<accession>A0ABN1FP66</accession>
<dbReference type="InterPro" id="IPR051797">
    <property type="entry name" value="TrmB-like"/>
</dbReference>
<evidence type="ECO:0000313" key="3">
    <source>
        <dbReference type="Proteomes" id="UP001500668"/>
    </source>
</evidence>
<name>A0ABN1FP66_9ACTN</name>
<keyword evidence="3" id="KW-1185">Reference proteome</keyword>
<feature type="domain" description="HTH luxR-type" evidence="1">
    <location>
        <begin position="301"/>
        <end position="358"/>
    </location>
</feature>
<dbReference type="PANTHER" id="PTHR34293:SF1">
    <property type="entry name" value="HTH-TYPE TRANSCRIPTIONAL REGULATOR TRMBL2"/>
    <property type="match status" value="1"/>
</dbReference>
<evidence type="ECO:0000313" key="2">
    <source>
        <dbReference type="EMBL" id="GAA0594900.1"/>
    </source>
</evidence>
<dbReference type="Gene3D" id="1.10.10.10">
    <property type="entry name" value="Winged helix-like DNA-binding domain superfamily/Winged helix DNA-binding domain"/>
    <property type="match status" value="2"/>
</dbReference>
<dbReference type="SUPFAM" id="SSF46894">
    <property type="entry name" value="C-terminal effector domain of the bipartite response regulators"/>
    <property type="match status" value="1"/>
</dbReference>
<dbReference type="PANTHER" id="PTHR34293">
    <property type="entry name" value="HTH-TYPE TRANSCRIPTIONAL REGULATOR TRMBL2"/>
    <property type="match status" value="1"/>
</dbReference>
<dbReference type="EMBL" id="BAAACA010000014">
    <property type="protein sequence ID" value="GAA0594900.1"/>
    <property type="molecule type" value="Genomic_DNA"/>
</dbReference>
<protein>
    <submittedName>
        <fullName evidence="2">LuxR family transcriptional regulator</fullName>
    </submittedName>
</protein>
<dbReference type="InterPro" id="IPR016032">
    <property type="entry name" value="Sig_transdc_resp-reg_C-effctor"/>
</dbReference>